<dbReference type="AlphaFoldDB" id="A0A836JF76"/>
<dbReference type="Pfam" id="PF00361">
    <property type="entry name" value="Proton_antipo_M"/>
    <property type="match status" value="1"/>
</dbReference>
<dbReference type="PANTHER" id="PTHR42829">
    <property type="entry name" value="NADH-UBIQUINONE OXIDOREDUCTASE CHAIN 5"/>
    <property type="match status" value="1"/>
</dbReference>
<reference evidence="11" key="1">
    <citation type="submission" date="2020-02" db="EMBL/GenBank/DDBJ databases">
        <title>Relaxed selection underlies rapid genomic changes in the transitions from sociality to social parasitism in ants.</title>
        <authorList>
            <person name="Bi X."/>
        </authorList>
    </citation>
    <scope>NUCLEOTIDE SEQUENCE</scope>
    <source>
        <strain evidence="11">BGI-DK2013a</strain>
        <tissue evidence="11">Whole body</tissue>
    </source>
</reference>
<comment type="function">
    <text evidence="1">Core subunit of the mitochondrial membrane respiratory chain NADH dehydrogenase (Complex I) that is believed to belong to the minimal assembly required for catalysis. Complex I functions in the transfer of electrons from NADH to the respiratory chain. The immediate electron acceptor for the enzyme is believed to be ubiquinone.</text>
</comment>
<comment type="subcellular location">
    <subcellularLocation>
        <location evidence="2">Membrane</location>
        <topology evidence="2">Multi-pass membrane protein</topology>
    </subcellularLocation>
</comment>
<evidence type="ECO:0000313" key="12">
    <source>
        <dbReference type="Proteomes" id="UP000667349"/>
    </source>
</evidence>
<feature type="transmembrane region" description="Helical" evidence="9">
    <location>
        <begin position="145"/>
        <end position="163"/>
    </location>
</feature>
<evidence type="ECO:0000256" key="9">
    <source>
        <dbReference type="SAM" id="Phobius"/>
    </source>
</evidence>
<gene>
    <name evidence="11" type="primary">nd5_3</name>
    <name evidence="11" type="ORF">G6Z75_0011591</name>
</gene>
<evidence type="ECO:0000256" key="2">
    <source>
        <dbReference type="ARBA" id="ARBA00004141"/>
    </source>
</evidence>
<dbReference type="GO" id="GO:0015990">
    <property type="term" value="P:electron transport coupled proton transport"/>
    <property type="evidence" value="ECO:0007669"/>
    <property type="project" value="TreeGrafter"/>
</dbReference>
<evidence type="ECO:0000313" key="11">
    <source>
        <dbReference type="EMBL" id="KAG5311629.1"/>
    </source>
</evidence>
<keyword evidence="4 9" id="KW-0812">Transmembrane</keyword>
<evidence type="ECO:0000256" key="6">
    <source>
        <dbReference type="ARBA" id="ARBA00023136"/>
    </source>
</evidence>
<dbReference type="GO" id="GO:0008137">
    <property type="term" value="F:NADH dehydrogenase (ubiquinone) activity"/>
    <property type="evidence" value="ECO:0007669"/>
    <property type="project" value="UniProtKB-EC"/>
</dbReference>
<sequence>VVSYCLIIYYHNYVSYNSGIVTVLCNRIGDMGILMTIDILIIVGRWEIIIFKGGVGVILLLMLAAITKRPQIPFSVWLPLVMATPIPVSALVHSSTLVTAEVYLIIRFNKFLIETEVRVILGLLSVITIFMSGIMANFENDFKKIITLSTLSQLGLIIIILRFGYRLIAYYHLLVHAIFKSMLFIAADIIIHSMKNTQDIRLLGNLNEVIPFRMIRLMISNITLMGILFISEFYRKDLIMEIIYREGRINIFIFTLIILSLLLTVSYSIRLIYYLFFNRRMKFYRYVRIKED</sequence>
<feature type="transmembrane region" description="Helical" evidence="9">
    <location>
        <begin position="212"/>
        <end position="231"/>
    </location>
</feature>
<evidence type="ECO:0000256" key="5">
    <source>
        <dbReference type="ARBA" id="ARBA00022989"/>
    </source>
</evidence>
<dbReference type="EMBL" id="JAANHZ010000353">
    <property type="protein sequence ID" value="KAG5311629.1"/>
    <property type="molecule type" value="Genomic_DNA"/>
</dbReference>
<feature type="non-terminal residue" evidence="11">
    <location>
        <position position="292"/>
    </location>
</feature>
<keyword evidence="12" id="KW-1185">Reference proteome</keyword>
<feature type="transmembrane region" description="Helical" evidence="9">
    <location>
        <begin position="118"/>
        <end position="138"/>
    </location>
</feature>
<feature type="transmembrane region" description="Helical" evidence="9">
    <location>
        <begin position="251"/>
        <end position="276"/>
    </location>
</feature>
<organism evidence="11 12">
    <name type="scientific">Acromyrmex insinuator</name>
    <dbReference type="NCBI Taxonomy" id="230686"/>
    <lineage>
        <taxon>Eukaryota</taxon>
        <taxon>Metazoa</taxon>
        <taxon>Ecdysozoa</taxon>
        <taxon>Arthropoda</taxon>
        <taxon>Hexapoda</taxon>
        <taxon>Insecta</taxon>
        <taxon>Pterygota</taxon>
        <taxon>Neoptera</taxon>
        <taxon>Endopterygota</taxon>
        <taxon>Hymenoptera</taxon>
        <taxon>Apocrita</taxon>
        <taxon>Aculeata</taxon>
        <taxon>Formicoidea</taxon>
        <taxon>Formicidae</taxon>
        <taxon>Myrmicinae</taxon>
        <taxon>Acromyrmex</taxon>
    </lineage>
</organism>
<accession>A0A836JF76</accession>
<feature type="non-terminal residue" evidence="11">
    <location>
        <position position="1"/>
    </location>
</feature>
<name>A0A836JF76_9HYME</name>
<keyword evidence="6 9" id="KW-0472">Membrane</keyword>
<dbReference type="GO" id="GO:0042773">
    <property type="term" value="P:ATP synthesis coupled electron transport"/>
    <property type="evidence" value="ECO:0007669"/>
    <property type="project" value="InterPro"/>
</dbReference>
<keyword evidence="5 9" id="KW-1133">Transmembrane helix</keyword>
<dbReference type="PRINTS" id="PR01434">
    <property type="entry name" value="NADHDHGNASE5"/>
</dbReference>
<dbReference type="GO" id="GO:0016020">
    <property type="term" value="C:membrane"/>
    <property type="evidence" value="ECO:0007669"/>
    <property type="project" value="UniProtKB-SubCell"/>
</dbReference>
<evidence type="ECO:0000259" key="10">
    <source>
        <dbReference type="Pfam" id="PF00361"/>
    </source>
</evidence>
<dbReference type="GO" id="GO:0003954">
    <property type="term" value="F:NADH dehydrogenase activity"/>
    <property type="evidence" value="ECO:0007669"/>
    <property type="project" value="TreeGrafter"/>
</dbReference>
<feature type="transmembrane region" description="Helical" evidence="9">
    <location>
        <begin position="169"/>
        <end position="191"/>
    </location>
</feature>
<dbReference type="InterPro" id="IPR003945">
    <property type="entry name" value="NU5C-like"/>
</dbReference>
<dbReference type="EC" id="7.1.1.2" evidence="3"/>
<proteinExistence type="predicted"/>
<feature type="domain" description="NADH:quinone oxidoreductase/Mrp antiporter transmembrane" evidence="10">
    <location>
        <begin position="2"/>
        <end position="255"/>
    </location>
</feature>
<feature type="transmembrane region" description="Helical" evidence="9">
    <location>
        <begin position="39"/>
        <end position="64"/>
    </location>
</feature>
<evidence type="ECO:0000256" key="7">
    <source>
        <dbReference type="ARBA" id="ARBA00031027"/>
    </source>
</evidence>
<evidence type="ECO:0000256" key="1">
    <source>
        <dbReference type="ARBA" id="ARBA00003257"/>
    </source>
</evidence>
<comment type="caution">
    <text evidence="11">The sequence shown here is derived from an EMBL/GenBank/DDBJ whole genome shotgun (WGS) entry which is preliminary data.</text>
</comment>
<evidence type="ECO:0000256" key="8">
    <source>
        <dbReference type="ARBA" id="ARBA00049551"/>
    </source>
</evidence>
<dbReference type="InterPro" id="IPR001750">
    <property type="entry name" value="ND/Mrp_TM"/>
</dbReference>
<dbReference type="Proteomes" id="UP000667349">
    <property type="component" value="Unassembled WGS sequence"/>
</dbReference>
<comment type="catalytic activity">
    <reaction evidence="8">
        <text>a ubiquinone + NADH + 5 H(+)(in) = a ubiquinol + NAD(+) + 4 H(+)(out)</text>
        <dbReference type="Rhea" id="RHEA:29091"/>
        <dbReference type="Rhea" id="RHEA-COMP:9565"/>
        <dbReference type="Rhea" id="RHEA-COMP:9566"/>
        <dbReference type="ChEBI" id="CHEBI:15378"/>
        <dbReference type="ChEBI" id="CHEBI:16389"/>
        <dbReference type="ChEBI" id="CHEBI:17976"/>
        <dbReference type="ChEBI" id="CHEBI:57540"/>
        <dbReference type="ChEBI" id="CHEBI:57945"/>
        <dbReference type="EC" id="7.1.1.2"/>
    </reaction>
</comment>
<protein>
    <recommendedName>
        <fullName evidence="3">NADH:ubiquinone reductase (H(+)-translocating)</fullName>
        <ecNumber evidence="3">7.1.1.2</ecNumber>
    </recommendedName>
    <alternativeName>
        <fullName evidence="7">NADH dehydrogenase subunit 5</fullName>
    </alternativeName>
</protein>
<dbReference type="PANTHER" id="PTHR42829:SF2">
    <property type="entry name" value="NADH-UBIQUINONE OXIDOREDUCTASE CHAIN 5"/>
    <property type="match status" value="1"/>
</dbReference>
<feature type="transmembrane region" description="Helical" evidence="9">
    <location>
        <begin position="76"/>
        <end position="106"/>
    </location>
</feature>
<evidence type="ECO:0000256" key="4">
    <source>
        <dbReference type="ARBA" id="ARBA00022692"/>
    </source>
</evidence>
<evidence type="ECO:0000256" key="3">
    <source>
        <dbReference type="ARBA" id="ARBA00012944"/>
    </source>
</evidence>